<dbReference type="Proteomes" id="UP001432027">
    <property type="component" value="Unassembled WGS sequence"/>
</dbReference>
<dbReference type="InterPro" id="IPR035957">
    <property type="entry name" value="Crust_neurohorm_sf"/>
</dbReference>
<feature type="signal peptide" evidence="3">
    <location>
        <begin position="1"/>
        <end position="24"/>
    </location>
</feature>
<feature type="non-terminal residue" evidence="4">
    <location>
        <position position="118"/>
    </location>
</feature>
<name>A0AAV5TL40_9BILA</name>
<dbReference type="GO" id="GO:0007623">
    <property type="term" value="P:circadian rhythm"/>
    <property type="evidence" value="ECO:0007669"/>
    <property type="project" value="TreeGrafter"/>
</dbReference>
<evidence type="ECO:0000256" key="2">
    <source>
        <dbReference type="PIRSR" id="PIRSR631098-51"/>
    </source>
</evidence>
<keyword evidence="5" id="KW-1185">Reference proteome</keyword>
<dbReference type="PANTHER" id="PTHR35981">
    <property type="entry name" value="ION TRANSPORT PEPTIDE, ISOFORM C"/>
    <property type="match status" value="1"/>
</dbReference>
<dbReference type="Pfam" id="PF01147">
    <property type="entry name" value="Crust_neurohorm"/>
    <property type="match status" value="1"/>
</dbReference>
<protein>
    <submittedName>
        <fullName evidence="4">Uncharacterized protein</fullName>
    </submittedName>
</protein>
<dbReference type="InterPro" id="IPR031098">
    <property type="entry name" value="Crust_neurohorm"/>
</dbReference>
<feature type="disulfide bond" evidence="2">
    <location>
        <begin position="70"/>
        <end position="98"/>
    </location>
</feature>
<feature type="disulfide bond" evidence="2">
    <location>
        <begin position="51"/>
        <end position="89"/>
    </location>
</feature>
<feature type="non-terminal residue" evidence="4">
    <location>
        <position position="1"/>
    </location>
</feature>
<feature type="disulfide bond" evidence="2">
    <location>
        <begin position="67"/>
        <end position="85"/>
    </location>
</feature>
<dbReference type="SUPFAM" id="SSF81778">
    <property type="entry name" value="Crustacean CHH/MIH/GIH neurohormone"/>
    <property type="match status" value="1"/>
</dbReference>
<dbReference type="Gene3D" id="1.10.2010.10">
    <property type="entry name" value="Crustacean CHH/MIH/GIH neurohormone"/>
    <property type="match status" value="1"/>
</dbReference>
<keyword evidence="3" id="KW-0732">Signal</keyword>
<sequence>SSSSSSLLFVLLALLFLSSSLASARLISEDVVIIEEKEDGSPQEAGTEETCEVNNNKSLSTIMEKVCEICHDMISDRQPNTRAICRSNCFKNDQFRSCLRLFAPHQQTRATRHHHHSN</sequence>
<evidence type="ECO:0000256" key="1">
    <source>
        <dbReference type="ARBA" id="ARBA00005447"/>
    </source>
</evidence>
<organism evidence="4 5">
    <name type="scientific">Pristionchus entomophagus</name>
    <dbReference type="NCBI Taxonomy" id="358040"/>
    <lineage>
        <taxon>Eukaryota</taxon>
        <taxon>Metazoa</taxon>
        <taxon>Ecdysozoa</taxon>
        <taxon>Nematoda</taxon>
        <taxon>Chromadorea</taxon>
        <taxon>Rhabditida</taxon>
        <taxon>Rhabditina</taxon>
        <taxon>Diplogasteromorpha</taxon>
        <taxon>Diplogasteroidea</taxon>
        <taxon>Neodiplogasteridae</taxon>
        <taxon>Pristionchus</taxon>
    </lineage>
</organism>
<proteinExistence type="inferred from homology"/>
<comment type="similarity">
    <text evidence="1">Belongs to the arthropod CHH/MIH/GIH/VIH hormone family.</text>
</comment>
<evidence type="ECO:0000256" key="3">
    <source>
        <dbReference type="SAM" id="SignalP"/>
    </source>
</evidence>
<gene>
    <name evidence="4" type="ORF">PENTCL1PPCAC_17251</name>
</gene>
<feature type="chain" id="PRO_5043674968" evidence="3">
    <location>
        <begin position="25"/>
        <end position="118"/>
    </location>
</feature>
<accession>A0AAV5TL40</accession>
<dbReference type="AlphaFoldDB" id="A0AAV5TL40"/>
<evidence type="ECO:0000313" key="5">
    <source>
        <dbReference type="Proteomes" id="UP001432027"/>
    </source>
</evidence>
<dbReference type="PANTHER" id="PTHR35981:SF2">
    <property type="entry name" value="ION TRANSPORT PEPTIDE, ISOFORM C"/>
    <property type="match status" value="1"/>
</dbReference>
<keyword evidence="2" id="KW-1015">Disulfide bond</keyword>
<reference evidence="4" key="1">
    <citation type="submission" date="2023-10" db="EMBL/GenBank/DDBJ databases">
        <title>Genome assembly of Pristionchus species.</title>
        <authorList>
            <person name="Yoshida K."/>
            <person name="Sommer R.J."/>
        </authorList>
    </citation>
    <scope>NUCLEOTIDE SEQUENCE</scope>
    <source>
        <strain evidence="4">RS0144</strain>
    </source>
</reference>
<evidence type="ECO:0000313" key="4">
    <source>
        <dbReference type="EMBL" id="GMS95076.1"/>
    </source>
</evidence>
<dbReference type="EMBL" id="BTSX01000004">
    <property type="protein sequence ID" value="GMS95076.1"/>
    <property type="molecule type" value="Genomic_DNA"/>
</dbReference>
<comment type="caution">
    <text evidence="4">The sequence shown here is derived from an EMBL/GenBank/DDBJ whole genome shotgun (WGS) entry which is preliminary data.</text>
</comment>